<dbReference type="InterPro" id="IPR001920">
    <property type="entry name" value="Asp/Glu_race"/>
</dbReference>
<evidence type="ECO:0000256" key="7">
    <source>
        <dbReference type="HAMAP-Rule" id="MF_00258"/>
    </source>
</evidence>
<dbReference type="PROSITE" id="PS00924">
    <property type="entry name" value="ASP_GLU_RACEMASE_2"/>
    <property type="match status" value="1"/>
</dbReference>
<evidence type="ECO:0000256" key="5">
    <source>
        <dbReference type="ARBA" id="ARBA00023235"/>
    </source>
</evidence>
<comment type="pathway">
    <text evidence="7">Cell wall biogenesis; peptidoglycan biosynthesis.</text>
</comment>
<keyword evidence="5 7" id="KW-0413">Isomerase</keyword>
<organism evidence="8 9">
    <name type="scientific">Psychrilyobacter piezotolerans</name>
    <dbReference type="NCBI Taxonomy" id="2293438"/>
    <lineage>
        <taxon>Bacteria</taxon>
        <taxon>Fusobacteriati</taxon>
        <taxon>Fusobacteriota</taxon>
        <taxon>Fusobacteriia</taxon>
        <taxon>Fusobacteriales</taxon>
        <taxon>Fusobacteriaceae</taxon>
        <taxon>Psychrilyobacter</taxon>
    </lineage>
</organism>
<comment type="catalytic activity">
    <reaction evidence="1 7">
        <text>L-glutamate = D-glutamate</text>
        <dbReference type="Rhea" id="RHEA:12813"/>
        <dbReference type="ChEBI" id="CHEBI:29985"/>
        <dbReference type="ChEBI" id="CHEBI:29986"/>
        <dbReference type="EC" id="5.1.1.3"/>
    </reaction>
</comment>
<reference evidence="8 9" key="1">
    <citation type="submission" date="2018-08" db="EMBL/GenBank/DDBJ databases">
        <title>Draft genome sequence of Psychrilyobacter sp. strain SD5 isolated from Black Sea water.</title>
        <authorList>
            <person name="Yadav S."/>
            <person name="Villanueva L."/>
            <person name="Damste J.S.S."/>
        </authorList>
    </citation>
    <scope>NUCLEOTIDE SEQUENCE [LARGE SCALE GENOMIC DNA]</scope>
    <source>
        <strain evidence="8 9">SD5</strain>
    </source>
</reference>
<keyword evidence="3 7" id="KW-0133">Cell shape</keyword>
<feature type="binding site" evidence="7">
    <location>
        <begin position="75"/>
        <end position="76"/>
    </location>
    <ligand>
        <name>substrate</name>
    </ligand>
</feature>
<feature type="binding site" evidence="7">
    <location>
        <begin position="185"/>
        <end position="186"/>
    </location>
    <ligand>
        <name>substrate</name>
    </ligand>
</feature>
<dbReference type="GO" id="GO:0008881">
    <property type="term" value="F:glutamate racemase activity"/>
    <property type="evidence" value="ECO:0007669"/>
    <property type="project" value="UniProtKB-EC"/>
</dbReference>
<dbReference type="RefSeq" id="WP_114643117.1">
    <property type="nucleotide sequence ID" value="NZ_JAACIO010000023.1"/>
</dbReference>
<dbReference type="PANTHER" id="PTHR21198:SF2">
    <property type="entry name" value="GLUTAMATE RACEMASE"/>
    <property type="match status" value="1"/>
</dbReference>
<dbReference type="NCBIfam" id="TIGR00067">
    <property type="entry name" value="glut_race"/>
    <property type="match status" value="1"/>
</dbReference>
<evidence type="ECO:0000313" key="9">
    <source>
        <dbReference type="Proteomes" id="UP000263486"/>
    </source>
</evidence>
<dbReference type="PANTHER" id="PTHR21198">
    <property type="entry name" value="GLUTAMATE RACEMASE"/>
    <property type="match status" value="1"/>
</dbReference>
<dbReference type="HAMAP" id="MF_00258">
    <property type="entry name" value="Glu_racemase"/>
    <property type="match status" value="1"/>
</dbReference>
<feature type="active site" description="Proton donor/acceptor" evidence="7">
    <location>
        <position position="74"/>
    </location>
</feature>
<dbReference type="InterPro" id="IPR033134">
    <property type="entry name" value="Asp/Glu_racemase_AS_2"/>
</dbReference>
<accession>A0ABX9KF03</accession>
<keyword evidence="6 7" id="KW-0961">Cell wall biogenesis/degradation</keyword>
<proteinExistence type="inferred from homology"/>
<dbReference type="SUPFAM" id="SSF53681">
    <property type="entry name" value="Aspartate/glutamate racemase"/>
    <property type="match status" value="2"/>
</dbReference>
<name>A0ABX9KF03_9FUSO</name>
<dbReference type="InterPro" id="IPR015942">
    <property type="entry name" value="Asp/Glu/hydantoin_racemase"/>
</dbReference>
<keyword evidence="4 7" id="KW-0573">Peptidoglycan synthesis</keyword>
<dbReference type="Pfam" id="PF01177">
    <property type="entry name" value="Asp_Glu_race"/>
    <property type="match status" value="1"/>
</dbReference>
<comment type="function">
    <text evidence="7">Provides the (R)-glutamate required for cell wall biosynthesis.</text>
</comment>
<comment type="caution">
    <text evidence="8">The sequence shown here is derived from an EMBL/GenBank/DDBJ whole genome shotgun (WGS) entry which is preliminary data.</text>
</comment>
<sequence length="264" mass="29952">MIDRRPIGIFDSGVGGLTVLKEIEKILPHENLIYFGDNLRAPYGSKSTEEILKFTLNISDFFIEKNVKMLIIACNTATAVALEVLKGRLNIPVIGVIAPGAISAINLTKKNKIGVFSTPVTAKMNAYKNEIEKINKDIEVYQIGCKPLCKMIESEWEDTEENQDIIKYYVEKLPTEIDVVVFGCTHYPIIKEYFYRELEGKQFVNPAKETALEVKKLLKKLKLLNKRDSKGKVSFYTSGSINKFKQLAEKILDRSLEKIKRALN</sequence>
<feature type="binding site" evidence="7">
    <location>
        <begin position="43"/>
        <end position="44"/>
    </location>
    <ligand>
        <name>substrate</name>
    </ligand>
</feature>
<keyword evidence="9" id="KW-1185">Reference proteome</keyword>
<evidence type="ECO:0000256" key="3">
    <source>
        <dbReference type="ARBA" id="ARBA00022960"/>
    </source>
</evidence>
<dbReference type="Proteomes" id="UP000263486">
    <property type="component" value="Unassembled WGS sequence"/>
</dbReference>
<dbReference type="EC" id="5.1.1.3" evidence="2 7"/>
<feature type="binding site" evidence="7">
    <location>
        <begin position="11"/>
        <end position="12"/>
    </location>
    <ligand>
        <name>substrate</name>
    </ligand>
</feature>
<dbReference type="Gene3D" id="3.40.50.1860">
    <property type="match status" value="2"/>
</dbReference>
<evidence type="ECO:0000256" key="4">
    <source>
        <dbReference type="ARBA" id="ARBA00022984"/>
    </source>
</evidence>
<dbReference type="EMBL" id="QUAJ01000023">
    <property type="protein sequence ID" value="REI40169.1"/>
    <property type="molecule type" value="Genomic_DNA"/>
</dbReference>
<evidence type="ECO:0000256" key="6">
    <source>
        <dbReference type="ARBA" id="ARBA00023316"/>
    </source>
</evidence>
<evidence type="ECO:0000313" key="8">
    <source>
        <dbReference type="EMBL" id="REI40169.1"/>
    </source>
</evidence>
<gene>
    <name evidence="7" type="primary">murI</name>
    <name evidence="8" type="ORF">DYH56_12035</name>
</gene>
<evidence type="ECO:0000256" key="2">
    <source>
        <dbReference type="ARBA" id="ARBA00013090"/>
    </source>
</evidence>
<dbReference type="PROSITE" id="PS00923">
    <property type="entry name" value="ASP_GLU_RACEMASE_1"/>
    <property type="match status" value="1"/>
</dbReference>
<comment type="similarity">
    <text evidence="7">Belongs to the aspartate/glutamate racemases family.</text>
</comment>
<dbReference type="InterPro" id="IPR004391">
    <property type="entry name" value="Glu_race"/>
</dbReference>
<protein>
    <recommendedName>
        <fullName evidence="2 7">Glutamate racemase</fullName>
        <ecNumber evidence="2 7">5.1.1.3</ecNumber>
    </recommendedName>
</protein>
<evidence type="ECO:0000256" key="1">
    <source>
        <dbReference type="ARBA" id="ARBA00001602"/>
    </source>
</evidence>
<dbReference type="InterPro" id="IPR018187">
    <property type="entry name" value="Asp/Glu_racemase_AS_1"/>
</dbReference>
<feature type="active site" description="Proton donor/acceptor" evidence="7">
    <location>
        <position position="184"/>
    </location>
</feature>